<evidence type="ECO:0000313" key="2">
    <source>
        <dbReference type="Proteomes" id="UP000805193"/>
    </source>
</evidence>
<evidence type="ECO:0000313" key="1">
    <source>
        <dbReference type="EMBL" id="KAG0422465.1"/>
    </source>
</evidence>
<sequence length="342" mass="38320">MITRFGHFNPDKRTGRTMDGEWTSGEGGSTTTLVSEHQSEFNFEEGRQRIKILELEMELERVRSANRRAEGGRPADTGERGEQDDLRHFSKALSGVIQKFPSEAEVTVWFEAVETIFVTYRVPRTIWGQHRRLLSPNTGIARLGERRVALDPGYVPRRAYPYRIPEMLDSAKLVAIEGLLVPTTKRELRSALWLCGYYRDCIANYAEIAKPLTELTGGKVPNRLPWTDAADRAFAALRKVLCGGVALYTPDSERPYCLYTDASAIVVEACLAQLGEGGKGNPVAFASYRFTPTHMWWSIERGAFGVSWSLKKFDVWLFGASVTVVSDHNPLTYLTLSVPHGA</sequence>
<comment type="caution">
    <text evidence="1">The sequence shown here is derived from an EMBL/GenBank/DDBJ whole genome shotgun (WGS) entry which is preliminary data.</text>
</comment>
<accession>A0AC60PQ27</accession>
<reference evidence="1 2" key="1">
    <citation type="journal article" date="2020" name="Cell">
        <title>Large-Scale Comparative Analyses of Tick Genomes Elucidate Their Genetic Diversity and Vector Capacities.</title>
        <authorList>
            <consortium name="Tick Genome and Microbiome Consortium (TIGMIC)"/>
            <person name="Jia N."/>
            <person name="Wang J."/>
            <person name="Shi W."/>
            <person name="Du L."/>
            <person name="Sun Y."/>
            <person name="Zhan W."/>
            <person name="Jiang J.F."/>
            <person name="Wang Q."/>
            <person name="Zhang B."/>
            <person name="Ji P."/>
            <person name="Bell-Sakyi L."/>
            <person name="Cui X.M."/>
            <person name="Yuan T.T."/>
            <person name="Jiang B.G."/>
            <person name="Yang W.F."/>
            <person name="Lam T.T."/>
            <person name="Chang Q.C."/>
            <person name="Ding S.J."/>
            <person name="Wang X.J."/>
            <person name="Zhu J.G."/>
            <person name="Ruan X.D."/>
            <person name="Zhao L."/>
            <person name="Wei J.T."/>
            <person name="Ye R.Z."/>
            <person name="Que T.C."/>
            <person name="Du C.H."/>
            <person name="Zhou Y.H."/>
            <person name="Cheng J.X."/>
            <person name="Dai P.F."/>
            <person name="Guo W.B."/>
            <person name="Han X.H."/>
            <person name="Huang E.J."/>
            <person name="Li L.F."/>
            <person name="Wei W."/>
            <person name="Gao Y.C."/>
            <person name="Liu J.Z."/>
            <person name="Shao H.Z."/>
            <person name="Wang X."/>
            <person name="Wang C.C."/>
            <person name="Yang T.C."/>
            <person name="Huo Q.B."/>
            <person name="Li W."/>
            <person name="Chen H.Y."/>
            <person name="Chen S.E."/>
            <person name="Zhou L.G."/>
            <person name="Ni X.B."/>
            <person name="Tian J.H."/>
            <person name="Sheng Y."/>
            <person name="Liu T."/>
            <person name="Pan Y.S."/>
            <person name="Xia L.Y."/>
            <person name="Li J."/>
            <person name="Zhao F."/>
            <person name="Cao W.C."/>
        </authorList>
    </citation>
    <scope>NUCLEOTIDE SEQUENCE [LARGE SCALE GENOMIC DNA]</scope>
    <source>
        <strain evidence="1">Iper-2018</strain>
    </source>
</reference>
<protein>
    <submittedName>
        <fullName evidence="1">Uncharacterized protein</fullName>
    </submittedName>
</protein>
<dbReference type="EMBL" id="JABSTQ010010225">
    <property type="protein sequence ID" value="KAG0422465.1"/>
    <property type="molecule type" value="Genomic_DNA"/>
</dbReference>
<dbReference type="Proteomes" id="UP000805193">
    <property type="component" value="Unassembled WGS sequence"/>
</dbReference>
<keyword evidence="2" id="KW-1185">Reference proteome</keyword>
<proteinExistence type="predicted"/>
<organism evidence="1 2">
    <name type="scientific">Ixodes persulcatus</name>
    <name type="common">Taiga tick</name>
    <dbReference type="NCBI Taxonomy" id="34615"/>
    <lineage>
        <taxon>Eukaryota</taxon>
        <taxon>Metazoa</taxon>
        <taxon>Ecdysozoa</taxon>
        <taxon>Arthropoda</taxon>
        <taxon>Chelicerata</taxon>
        <taxon>Arachnida</taxon>
        <taxon>Acari</taxon>
        <taxon>Parasitiformes</taxon>
        <taxon>Ixodida</taxon>
        <taxon>Ixodoidea</taxon>
        <taxon>Ixodidae</taxon>
        <taxon>Ixodinae</taxon>
        <taxon>Ixodes</taxon>
    </lineage>
</organism>
<gene>
    <name evidence="1" type="ORF">HPB47_001714</name>
</gene>
<name>A0AC60PQ27_IXOPE</name>